<feature type="transmembrane region" description="Helical" evidence="1">
    <location>
        <begin position="231"/>
        <end position="248"/>
    </location>
</feature>
<feature type="transmembrane region" description="Helical" evidence="1">
    <location>
        <begin position="330"/>
        <end position="352"/>
    </location>
</feature>
<dbReference type="EMBL" id="BAAADV010000001">
    <property type="protein sequence ID" value="GAA0665040.1"/>
    <property type="molecule type" value="Genomic_DNA"/>
</dbReference>
<dbReference type="PANTHER" id="PTHR20992:SF9">
    <property type="entry name" value="AT15442P-RELATED"/>
    <property type="match status" value="1"/>
</dbReference>
<sequence length="461" mass="49246">MYLSVGSLRPNVRLVQLTIPAGKRETILDALDDEEVDYVVTDETSGREFTGVVYFPLPSNAVEPVLDRLQEEGVSDDAYTVVVDAETVISRKFDRLEERYATDDVEEDRISRQELRTEADEMTPTFWIYVTMTLISAFVATAGLLLDSPAVVVGSMVIAPLIGPALGASVGTVVNDEEMVREGLAYQALGIGLAIAGSAVLAWLLKTANLVPPGLTLTSVGEINERLAPDLLSLIIALGAGVAGVLSLSTGVSTALVGVMIAAALIPPAAAAGIALAWGLPLAGLGSTVLVLVNITSVNLAGLVTLWYMGYRPGEWFEEAAAQQKLLRNAALFGVAMVVLSSFLVGTSVTAFQTATFETEVEQDLGELLDDPAHEEYRLLSVQVEMTENFPFRHQDRVIVTVGRTGEAASQSAVTDEIYAVVDGHSEREVSVQVRYVDIDQRGGEFEPEPRVDRPAVGVPA</sequence>
<keyword evidence="3" id="KW-1185">Reference proteome</keyword>
<evidence type="ECO:0000313" key="3">
    <source>
        <dbReference type="Proteomes" id="UP001500420"/>
    </source>
</evidence>
<feature type="transmembrane region" description="Helical" evidence="1">
    <location>
        <begin position="152"/>
        <end position="174"/>
    </location>
</feature>
<protein>
    <submittedName>
        <fullName evidence="2">TIGR00341 family protein</fullName>
    </submittedName>
</protein>
<keyword evidence="1" id="KW-0472">Membrane</keyword>
<gene>
    <name evidence="2" type="ORF">GCM10009020_07530</name>
</gene>
<feature type="transmembrane region" description="Helical" evidence="1">
    <location>
        <begin position="255"/>
        <end position="278"/>
    </location>
</feature>
<feature type="transmembrane region" description="Helical" evidence="1">
    <location>
        <begin position="186"/>
        <end position="205"/>
    </location>
</feature>
<evidence type="ECO:0000313" key="2">
    <source>
        <dbReference type="EMBL" id="GAA0665040.1"/>
    </source>
</evidence>
<accession>A0AAV3T771</accession>
<dbReference type="NCBIfam" id="TIGR00341">
    <property type="entry name" value="TIGR00341 family protein"/>
    <property type="match status" value="1"/>
</dbReference>
<dbReference type="Proteomes" id="UP001500420">
    <property type="component" value="Unassembled WGS sequence"/>
</dbReference>
<dbReference type="AlphaFoldDB" id="A0AAV3T771"/>
<feature type="transmembrane region" description="Helical" evidence="1">
    <location>
        <begin position="284"/>
        <end position="309"/>
    </location>
</feature>
<organism evidence="2 3">
    <name type="scientific">Natronoarchaeum mannanilyticum</name>
    <dbReference type="NCBI Taxonomy" id="926360"/>
    <lineage>
        <taxon>Archaea</taxon>
        <taxon>Methanobacteriati</taxon>
        <taxon>Methanobacteriota</taxon>
        <taxon>Stenosarchaea group</taxon>
        <taxon>Halobacteria</taxon>
        <taxon>Halobacteriales</taxon>
        <taxon>Natronoarchaeaceae</taxon>
    </lineage>
</organism>
<keyword evidence="1" id="KW-0812">Transmembrane</keyword>
<comment type="caution">
    <text evidence="2">The sequence shown here is derived from an EMBL/GenBank/DDBJ whole genome shotgun (WGS) entry which is preliminary data.</text>
</comment>
<feature type="transmembrane region" description="Helical" evidence="1">
    <location>
        <begin position="126"/>
        <end position="146"/>
    </location>
</feature>
<proteinExistence type="predicted"/>
<reference evidence="2 3" key="1">
    <citation type="journal article" date="2019" name="Int. J. Syst. Evol. Microbiol.">
        <title>The Global Catalogue of Microorganisms (GCM) 10K type strain sequencing project: providing services to taxonomists for standard genome sequencing and annotation.</title>
        <authorList>
            <consortium name="The Broad Institute Genomics Platform"/>
            <consortium name="The Broad Institute Genome Sequencing Center for Infectious Disease"/>
            <person name="Wu L."/>
            <person name="Ma J."/>
        </authorList>
    </citation>
    <scope>NUCLEOTIDE SEQUENCE [LARGE SCALE GENOMIC DNA]</scope>
    <source>
        <strain evidence="2 3">JCM 16328</strain>
    </source>
</reference>
<dbReference type="PANTHER" id="PTHR20992">
    <property type="entry name" value="AT15442P-RELATED"/>
    <property type="match status" value="1"/>
</dbReference>
<name>A0AAV3T771_9EURY</name>
<evidence type="ECO:0000256" key="1">
    <source>
        <dbReference type="SAM" id="Phobius"/>
    </source>
</evidence>
<dbReference type="InterPro" id="IPR005240">
    <property type="entry name" value="DUF389"/>
</dbReference>
<dbReference type="Pfam" id="PF04087">
    <property type="entry name" value="DUF389"/>
    <property type="match status" value="1"/>
</dbReference>
<keyword evidence="1" id="KW-1133">Transmembrane helix</keyword>